<evidence type="ECO:0000313" key="4">
    <source>
        <dbReference type="EMBL" id="CDR41964.1"/>
    </source>
</evidence>
<gene>
    <name evidence="4" type="ORF">CYFA0S_08e02058g</name>
</gene>
<feature type="region of interest" description="Disordered" evidence="3">
    <location>
        <begin position="1"/>
        <end position="74"/>
    </location>
</feature>
<proteinExistence type="predicted"/>
<dbReference type="PANTHER" id="PTHR37534:SF46">
    <property type="entry name" value="ZN(II)2CYS6 TRANSCRIPTION FACTOR (EUROFUNG)"/>
    <property type="match status" value="1"/>
</dbReference>
<reference evidence="4" key="1">
    <citation type="journal article" date="2014" name="Genome Announc.">
        <title>Genome sequence of the yeast Cyberlindnera fabianii (Hansenula fabianii).</title>
        <authorList>
            <person name="Freel K.C."/>
            <person name="Sarilar V."/>
            <person name="Neuveglise C."/>
            <person name="Devillers H."/>
            <person name="Friedrich A."/>
            <person name="Schacherer J."/>
        </authorList>
    </citation>
    <scope>NUCLEOTIDE SEQUENCE</scope>
    <source>
        <strain evidence="4">YJS4271</strain>
    </source>
</reference>
<name>A0A061AXM9_CYBFA</name>
<organism evidence="4">
    <name type="scientific">Cyberlindnera fabianii</name>
    <name type="common">Yeast</name>
    <name type="synonym">Hansenula fabianii</name>
    <dbReference type="NCBI Taxonomy" id="36022"/>
    <lineage>
        <taxon>Eukaryota</taxon>
        <taxon>Fungi</taxon>
        <taxon>Dikarya</taxon>
        <taxon>Ascomycota</taxon>
        <taxon>Saccharomycotina</taxon>
        <taxon>Saccharomycetes</taxon>
        <taxon>Phaffomycetales</taxon>
        <taxon>Phaffomycetaceae</taxon>
        <taxon>Cyberlindnera</taxon>
    </lineage>
</organism>
<feature type="compositionally biased region" description="Basic and acidic residues" evidence="3">
    <location>
        <begin position="58"/>
        <end position="70"/>
    </location>
</feature>
<feature type="compositionally biased region" description="Basic and acidic residues" evidence="3">
    <location>
        <begin position="131"/>
        <end position="149"/>
    </location>
</feature>
<comment type="subcellular location">
    <subcellularLocation>
        <location evidence="1">Nucleus</location>
    </subcellularLocation>
</comment>
<feature type="compositionally biased region" description="Low complexity" evidence="3">
    <location>
        <begin position="42"/>
        <end position="56"/>
    </location>
</feature>
<dbReference type="GO" id="GO:0005634">
    <property type="term" value="C:nucleus"/>
    <property type="evidence" value="ECO:0007669"/>
    <property type="project" value="UniProtKB-SubCell"/>
</dbReference>
<keyword evidence="2" id="KW-0539">Nucleus</keyword>
<accession>A0A061AXM9</accession>
<dbReference type="Pfam" id="PF11951">
    <property type="entry name" value="Fungal_trans_2"/>
    <property type="match status" value="1"/>
</dbReference>
<evidence type="ECO:0000256" key="1">
    <source>
        <dbReference type="ARBA" id="ARBA00004123"/>
    </source>
</evidence>
<dbReference type="EMBL" id="LK052893">
    <property type="protein sequence ID" value="CDR41964.1"/>
    <property type="molecule type" value="Genomic_DNA"/>
</dbReference>
<sequence length="590" mass="67329">MRIIDQTAKVIKKHDGSSVQQKKAVIPGLSKIQKDKPKPKSKPTTSTQPVPSQLSPHNVDRKQQEEHSDQRPQAQMAMGLHEELTAFMEPFGPIMDWDPQSFDLKDAMALDTKWLEELDFLIPISPSSTRRQSDSKDSSNNSSREKDTIEPVGLQNEFRLVCHYCTHMTRFYSLKDPRWNFYAAVNEDLAYRFRPLKYAILAWSSLHLSILKKEENNLDTAQRYYQQALKELMTEDFATSEIPLDILLVGSFFLCVFDVMASQNQLESILRHVWTSLRLGSLFEPSNLPKMSALSYQVITWMIYLDVRSSLFVGNIQFPNYVDVAPRRVQNSPVKGSSATPDQKNDDNDDVQYLLKSNLYEESVIANIFGHSRAVLQSAFGTRYPSSSVKADNAMDRILVLMVKNMLLFATLVRLRNWLSECGNSLEFHPETLQSKIDELRAETQALFVVHNIQDPLFRFHVLIELALINAASIYFHRLLNPDIRTTPHCQLAATKIIDIAQQLKGLRNPGTPGSLQWPFPLVIAGVETADPVHQSWVLNELEQNNEEGWSIGLSTVRKVVREAVKRQNEQGRRVDIGELMMELNCMVII</sequence>
<dbReference type="OrthoDB" id="648861at2759"/>
<dbReference type="VEuPathDB" id="FungiDB:BON22_4898"/>
<dbReference type="InterPro" id="IPR021858">
    <property type="entry name" value="Fun_TF"/>
</dbReference>
<evidence type="ECO:0000256" key="2">
    <source>
        <dbReference type="ARBA" id="ARBA00023242"/>
    </source>
</evidence>
<dbReference type="AlphaFoldDB" id="A0A061AXM9"/>
<evidence type="ECO:0000256" key="3">
    <source>
        <dbReference type="SAM" id="MobiDB-lite"/>
    </source>
</evidence>
<dbReference type="PANTHER" id="PTHR37534">
    <property type="entry name" value="TRANSCRIPTIONAL ACTIVATOR PROTEIN UGA3"/>
    <property type="match status" value="1"/>
</dbReference>
<feature type="region of interest" description="Disordered" evidence="3">
    <location>
        <begin position="126"/>
        <end position="149"/>
    </location>
</feature>
<protein>
    <submittedName>
        <fullName evidence="4">CYFA0S08e02058g1_1</fullName>
    </submittedName>
</protein>